<feature type="region of interest" description="Disordered" evidence="1">
    <location>
        <begin position="75"/>
        <end position="96"/>
    </location>
</feature>
<comment type="caution">
    <text evidence="3">The sequence shown here is derived from an EMBL/GenBank/DDBJ whole genome shotgun (WGS) entry which is preliminary data.</text>
</comment>
<dbReference type="PANTHER" id="PTHR21131:SF0">
    <property type="entry name" value="GEO10195P1-RELATED"/>
    <property type="match status" value="1"/>
</dbReference>
<dbReference type="Pfam" id="PF00050">
    <property type="entry name" value="Kazal_1"/>
    <property type="match status" value="1"/>
</dbReference>
<sequence>MVNSPVAGVAGLLALLFVSSCAVVVEEPLPVRPGPPSSQQLCPRIYDPVCARRGPDRQTFGNSCEANAAGYRVSHPGQCRRGGGPRPEPAPPPRQSFCTQQYEPVCARRGNQVRTFGNACEARNADYRILYDAPCR</sequence>
<dbReference type="InterPro" id="IPR036058">
    <property type="entry name" value="Kazal_dom_sf"/>
</dbReference>
<dbReference type="InterPro" id="IPR002350">
    <property type="entry name" value="Kazal_dom"/>
</dbReference>
<feature type="domain" description="Kazal-like" evidence="2">
    <location>
        <begin position="42"/>
        <end position="81"/>
    </location>
</feature>
<evidence type="ECO:0000259" key="2">
    <source>
        <dbReference type="PROSITE" id="PS51465"/>
    </source>
</evidence>
<accession>A0A429Z1G0</accession>
<dbReference type="PROSITE" id="PS51465">
    <property type="entry name" value="KAZAL_2"/>
    <property type="match status" value="1"/>
</dbReference>
<dbReference type="OrthoDB" id="9800302at2"/>
<dbReference type="Gene3D" id="3.30.60.30">
    <property type="match status" value="2"/>
</dbReference>
<evidence type="ECO:0000256" key="1">
    <source>
        <dbReference type="SAM" id="MobiDB-lite"/>
    </source>
</evidence>
<dbReference type="RefSeq" id="WP_126698401.1">
    <property type="nucleotide sequence ID" value="NZ_RWKW01000016.1"/>
</dbReference>
<dbReference type="Pfam" id="PF07648">
    <property type="entry name" value="Kazal_2"/>
    <property type="match status" value="1"/>
</dbReference>
<dbReference type="Proteomes" id="UP000278398">
    <property type="component" value="Unassembled WGS sequence"/>
</dbReference>
<dbReference type="InterPro" id="IPR053265">
    <property type="entry name" value="Serpin"/>
</dbReference>
<keyword evidence="4" id="KW-1185">Reference proteome</keyword>
<reference evidence="3 4" key="1">
    <citation type="submission" date="2018-12" db="EMBL/GenBank/DDBJ databases">
        <title>Mesorhizobium carbonis sp. nov., isolated from coal mine water.</title>
        <authorList>
            <person name="Xin W."/>
            <person name="Xu Z."/>
            <person name="Xiang F."/>
            <person name="Zhang J."/>
            <person name="Xi L."/>
            <person name="Liu J."/>
        </authorList>
    </citation>
    <scope>NUCLEOTIDE SEQUENCE [LARGE SCALE GENOMIC DNA]</scope>
    <source>
        <strain evidence="3 4">B2.3</strain>
    </source>
</reference>
<proteinExistence type="predicted"/>
<gene>
    <name evidence="3" type="ORF">EJC49_05165</name>
</gene>
<protein>
    <submittedName>
        <fullName evidence="3">Peptidase</fullName>
    </submittedName>
</protein>
<dbReference type="EMBL" id="RWKW01000016">
    <property type="protein sequence ID" value="RST87470.1"/>
    <property type="molecule type" value="Genomic_DNA"/>
</dbReference>
<evidence type="ECO:0000313" key="3">
    <source>
        <dbReference type="EMBL" id="RST87470.1"/>
    </source>
</evidence>
<dbReference type="CDD" id="cd00104">
    <property type="entry name" value="KAZAL_FS"/>
    <property type="match status" value="1"/>
</dbReference>
<dbReference type="PANTHER" id="PTHR21131">
    <property type="entry name" value="SERINE-TYPE ENDOPEPTIDASE INHIBITOR"/>
    <property type="match status" value="1"/>
</dbReference>
<name>A0A429Z1G0_9HYPH</name>
<evidence type="ECO:0000313" key="4">
    <source>
        <dbReference type="Proteomes" id="UP000278398"/>
    </source>
</evidence>
<dbReference type="AlphaFoldDB" id="A0A429Z1G0"/>
<dbReference type="SUPFAM" id="SSF100895">
    <property type="entry name" value="Kazal-type serine protease inhibitors"/>
    <property type="match status" value="2"/>
</dbReference>
<organism evidence="3 4">
    <name type="scientific">Aquibium carbonis</name>
    <dbReference type="NCBI Taxonomy" id="2495581"/>
    <lineage>
        <taxon>Bacteria</taxon>
        <taxon>Pseudomonadati</taxon>
        <taxon>Pseudomonadota</taxon>
        <taxon>Alphaproteobacteria</taxon>
        <taxon>Hyphomicrobiales</taxon>
        <taxon>Phyllobacteriaceae</taxon>
        <taxon>Aquibium</taxon>
    </lineage>
</organism>